<keyword evidence="7" id="KW-1185">Reference proteome</keyword>
<keyword evidence="2" id="KW-0347">Helicase</keyword>
<dbReference type="PIRSF" id="PIRSF031475">
    <property type="entry name" value="UCP031475"/>
    <property type="match status" value="1"/>
</dbReference>
<evidence type="ECO:0000256" key="4">
    <source>
        <dbReference type="SAM" id="MobiDB-lite"/>
    </source>
</evidence>
<organism evidence="6 7">
    <name type="scientific">Levilactobacillus bambusae</name>
    <dbReference type="NCBI Taxonomy" id="2024736"/>
    <lineage>
        <taxon>Bacteria</taxon>
        <taxon>Bacillati</taxon>
        <taxon>Bacillota</taxon>
        <taxon>Bacilli</taxon>
        <taxon>Lactobacillales</taxon>
        <taxon>Lactobacillaceae</taxon>
        <taxon>Levilactobacillus</taxon>
    </lineage>
</organism>
<feature type="region of interest" description="Disordered" evidence="4">
    <location>
        <begin position="1"/>
        <end position="25"/>
    </location>
</feature>
<evidence type="ECO:0000256" key="3">
    <source>
        <dbReference type="ARBA" id="ARBA00022840"/>
    </source>
</evidence>
<dbReference type="OrthoDB" id="2212578at2"/>
<evidence type="ECO:0000313" key="7">
    <source>
        <dbReference type="Proteomes" id="UP000245080"/>
    </source>
</evidence>
<keyword evidence="3" id="KW-0067">ATP-binding</keyword>
<dbReference type="GO" id="GO:0004386">
    <property type="term" value="F:helicase activity"/>
    <property type="evidence" value="ECO:0007669"/>
    <property type="project" value="UniProtKB-KW"/>
</dbReference>
<dbReference type="InterPro" id="IPR011604">
    <property type="entry name" value="PDDEXK-like_dom_sf"/>
</dbReference>
<keyword evidence="1" id="KW-0547">Nucleotide-binding</keyword>
<evidence type="ECO:0000256" key="2">
    <source>
        <dbReference type="ARBA" id="ARBA00022806"/>
    </source>
</evidence>
<dbReference type="AlphaFoldDB" id="A0A2V1N583"/>
<dbReference type="GO" id="GO:0005524">
    <property type="term" value="F:ATP binding"/>
    <property type="evidence" value="ECO:0007669"/>
    <property type="project" value="UniProtKB-KW"/>
</dbReference>
<dbReference type="Pfam" id="PF12684">
    <property type="entry name" value="DUF3799"/>
    <property type="match status" value="1"/>
</dbReference>
<dbReference type="InterPro" id="IPR016974">
    <property type="entry name" value="Uncharacterised_phage-assoc"/>
</dbReference>
<name>A0A2V1N583_9LACO</name>
<proteinExistence type="predicted"/>
<dbReference type="Proteomes" id="UP000245080">
    <property type="component" value="Unassembled WGS sequence"/>
</dbReference>
<protein>
    <recommendedName>
        <fullName evidence="5">Putative exodeoxyribonuclease 8 PDDEXK-like domain-containing protein</fullName>
    </recommendedName>
</protein>
<accession>A0A2V1N583</accession>
<keyword evidence="2" id="KW-0378">Hydrolase</keyword>
<dbReference type="Gene3D" id="3.90.320.10">
    <property type="match status" value="1"/>
</dbReference>
<reference evidence="6 7" key="1">
    <citation type="journal article" date="2018" name="Int. J. Syst. Evol. Microbiol.">
        <title>Lactobacillus bambusae sp. nov., isolated from a traditional fermented Ma-bamboo shoots of Taiwan.</title>
        <authorList>
            <person name="Wang L.-T."/>
        </authorList>
    </citation>
    <scope>NUCLEOTIDE SEQUENCE [LARGE SCALE GENOMIC DNA]</scope>
    <source>
        <strain evidence="6 7">BS-W1</strain>
    </source>
</reference>
<evidence type="ECO:0000313" key="6">
    <source>
        <dbReference type="EMBL" id="PWG00975.1"/>
    </source>
</evidence>
<feature type="compositionally biased region" description="Low complexity" evidence="4">
    <location>
        <begin position="8"/>
        <end position="25"/>
    </location>
</feature>
<evidence type="ECO:0000256" key="1">
    <source>
        <dbReference type="ARBA" id="ARBA00022741"/>
    </source>
</evidence>
<dbReference type="EMBL" id="QCXQ01000001">
    <property type="protein sequence ID" value="PWG00975.1"/>
    <property type="molecule type" value="Genomic_DNA"/>
</dbReference>
<comment type="caution">
    <text evidence="6">The sequence shown here is derived from an EMBL/GenBank/DDBJ whole genome shotgun (WGS) entry which is preliminary data.</text>
</comment>
<gene>
    <name evidence="6" type="ORF">DCM90_02025</name>
</gene>
<dbReference type="InterPro" id="IPR024432">
    <property type="entry name" value="Put_RecE_PDDEXK-like_dom"/>
</dbReference>
<sequence length="292" mass="34249">MNNRSKVTKLTTTKNQNKKNSSTTSATLTTENYYSLESDRVWQSKTRFREFEDCEAAALAQLEGRWNPDSNVEVLLVGNYLHSYFESKEAHQRFLEENSKAIYKYGKPEKGIKSSFRQADSMIDALEADANFNRLYQGEKEVVVKGELYGVQWKGKIDCLNLDRGMFMDLKTVDDIHKKHWDVDSHQYVSFPLDRSYDLQMAIYRELIHQQFDVWCDPYIIAVSKQVVPDKGIYSIPDYLMQERLGQVEMDQPRIESVIHHEEEPIRCEHCDYCRLTKTLDEVIPIDEIELY</sequence>
<feature type="domain" description="Putative exodeoxyribonuclease 8 PDDEXK-like" evidence="5">
    <location>
        <begin position="44"/>
        <end position="277"/>
    </location>
</feature>
<evidence type="ECO:0000259" key="5">
    <source>
        <dbReference type="Pfam" id="PF12684"/>
    </source>
</evidence>